<feature type="binding site" evidence="13">
    <location>
        <position position="42"/>
    </location>
    <ligand>
        <name>Na(+)</name>
        <dbReference type="ChEBI" id="CHEBI:29101"/>
        <label>1</label>
    </ligand>
</feature>
<dbReference type="HOGENOM" id="CLU_2641333_0_0_1"/>
<proteinExistence type="predicted"/>
<evidence type="ECO:0000256" key="13">
    <source>
        <dbReference type="PIRSR" id="PIRSR600175-1"/>
    </source>
</evidence>
<keyword evidence="16" id="KW-1185">Reference proteome</keyword>
<dbReference type="RefSeq" id="XP_002118890.1">
    <property type="nucleotide sequence ID" value="XM_002118854.1"/>
</dbReference>
<evidence type="ECO:0000256" key="1">
    <source>
        <dbReference type="ARBA" id="ARBA00004651"/>
    </source>
</evidence>
<keyword evidence="12" id="KW-0325">Glycoprotein</keyword>
<dbReference type="GO" id="GO:0006836">
    <property type="term" value="P:neurotransmitter transport"/>
    <property type="evidence" value="ECO:0007669"/>
    <property type="project" value="UniProtKB-KW"/>
</dbReference>
<evidence type="ECO:0000256" key="7">
    <source>
        <dbReference type="ARBA" id="ARBA00022847"/>
    </source>
</evidence>
<dbReference type="InterPro" id="IPR037272">
    <property type="entry name" value="SNS_sf"/>
</dbReference>
<feature type="region of interest" description="Disordered" evidence="14">
    <location>
        <begin position="1"/>
        <end position="25"/>
    </location>
</feature>
<dbReference type="Pfam" id="PF00209">
    <property type="entry name" value="SNF"/>
    <property type="match status" value="1"/>
</dbReference>
<evidence type="ECO:0000256" key="9">
    <source>
        <dbReference type="ARBA" id="ARBA00023053"/>
    </source>
</evidence>
<dbReference type="GO" id="GO:0046872">
    <property type="term" value="F:metal ion binding"/>
    <property type="evidence" value="ECO:0007669"/>
    <property type="project" value="UniProtKB-KW"/>
</dbReference>
<evidence type="ECO:0000256" key="6">
    <source>
        <dbReference type="ARBA" id="ARBA00022775"/>
    </source>
</evidence>
<feature type="binding site" evidence="13">
    <location>
        <position position="47"/>
    </location>
    <ligand>
        <name>Na(+)</name>
        <dbReference type="ChEBI" id="CHEBI:29101"/>
        <label>1</label>
    </ligand>
</feature>
<keyword evidence="9 13" id="KW-0915">Sodium</keyword>
<evidence type="ECO:0000256" key="8">
    <source>
        <dbReference type="ARBA" id="ARBA00022989"/>
    </source>
</evidence>
<dbReference type="PROSITE" id="PS50267">
    <property type="entry name" value="NA_NEUROTRAN_SYMP_3"/>
    <property type="match status" value="1"/>
</dbReference>
<evidence type="ECO:0008006" key="17">
    <source>
        <dbReference type="Google" id="ProtNLM"/>
    </source>
</evidence>
<dbReference type="PANTHER" id="PTHR11616">
    <property type="entry name" value="SODIUM/CHLORIDE DEPENDENT TRANSPORTER"/>
    <property type="match status" value="1"/>
</dbReference>
<evidence type="ECO:0000256" key="14">
    <source>
        <dbReference type="SAM" id="MobiDB-lite"/>
    </source>
</evidence>
<dbReference type="GeneID" id="6760104"/>
<evidence type="ECO:0000256" key="2">
    <source>
        <dbReference type="ARBA" id="ARBA00022448"/>
    </source>
</evidence>
<dbReference type="PANTHER" id="PTHR11616:SF320">
    <property type="entry name" value="SODIUM-DEPENDENT NORADRENALINE TRANSPORTER"/>
    <property type="match status" value="1"/>
</dbReference>
<evidence type="ECO:0000256" key="11">
    <source>
        <dbReference type="ARBA" id="ARBA00023157"/>
    </source>
</evidence>
<dbReference type="Proteomes" id="UP000009022">
    <property type="component" value="Unassembled WGS sequence"/>
</dbReference>
<dbReference type="InterPro" id="IPR000175">
    <property type="entry name" value="Na/ntran_symport"/>
</dbReference>
<dbReference type="GO" id="GO:0090493">
    <property type="term" value="P:catecholamine uptake"/>
    <property type="evidence" value="ECO:0007669"/>
    <property type="project" value="UniProtKB-ARBA"/>
</dbReference>
<dbReference type="GO" id="GO:0008504">
    <property type="term" value="F:monoamine transmembrane transporter activity"/>
    <property type="evidence" value="ECO:0007669"/>
    <property type="project" value="UniProtKB-ARBA"/>
</dbReference>
<keyword evidence="5 13" id="KW-0479">Metal-binding</keyword>
<evidence type="ECO:0000256" key="3">
    <source>
        <dbReference type="ARBA" id="ARBA00022475"/>
    </source>
</evidence>
<gene>
    <name evidence="15" type="ORF">TRIADDRAFT_34901</name>
</gene>
<keyword evidence="8" id="KW-1133">Transmembrane helix</keyword>
<dbReference type="SUPFAM" id="SSF161070">
    <property type="entry name" value="SNF-like"/>
    <property type="match status" value="1"/>
</dbReference>
<keyword evidence="6" id="KW-0532">Neurotransmitter transport</keyword>
<name>B3SF71_TRIAD</name>
<feature type="binding site" evidence="13">
    <location>
        <position position="40"/>
    </location>
    <ligand>
        <name>Na(+)</name>
        <dbReference type="ChEBI" id="CHEBI:29101"/>
        <label>1</label>
    </ligand>
</feature>
<dbReference type="KEGG" id="tad:TRIADDRAFT_34901"/>
<evidence type="ECO:0000313" key="16">
    <source>
        <dbReference type="Proteomes" id="UP000009022"/>
    </source>
</evidence>
<protein>
    <recommendedName>
        <fullName evidence="17">Transporter</fullName>
    </recommendedName>
</protein>
<dbReference type="GO" id="GO:0005886">
    <property type="term" value="C:plasma membrane"/>
    <property type="evidence" value="ECO:0007669"/>
    <property type="project" value="UniProtKB-SubCell"/>
</dbReference>
<keyword evidence="3" id="KW-1003">Cell membrane</keyword>
<accession>B3SF71</accession>
<organism evidence="15 16">
    <name type="scientific">Trichoplax adhaerens</name>
    <name type="common">Trichoplax reptans</name>
    <dbReference type="NCBI Taxonomy" id="10228"/>
    <lineage>
        <taxon>Eukaryota</taxon>
        <taxon>Metazoa</taxon>
        <taxon>Placozoa</taxon>
        <taxon>Uniplacotomia</taxon>
        <taxon>Trichoplacea</taxon>
        <taxon>Trichoplacidae</taxon>
        <taxon>Trichoplax</taxon>
    </lineage>
</organism>
<keyword evidence="7" id="KW-0769">Symport</keyword>
<feature type="compositionally biased region" description="Basic and acidic residues" evidence="14">
    <location>
        <begin position="1"/>
        <end position="18"/>
    </location>
</feature>
<keyword evidence="4" id="KW-0812">Transmembrane</keyword>
<comment type="subcellular location">
    <subcellularLocation>
        <location evidence="1">Cell membrane</location>
        <topology evidence="1">Multi-pass membrane protein</topology>
    </subcellularLocation>
</comment>
<dbReference type="CTD" id="6760104"/>
<dbReference type="EMBL" id="DS985959">
    <property type="protein sequence ID" value="EDV18624.1"/>
    <property type="molecule type" value="Genomic_DNA"/>
</dbReference>
<reference evidence="15 16" key="1">
    <citation type="journal article" date="2008" name="Nature">
        <title>The Trichoplax genome and the nature of placozoans.</title>
        <authorList>
            <person name="Srivastava M."/>
            <person name="Begovic E."/>
            <person name="Chapman J."/>
            <person name="Putnam N.H."/>
            <person name="Hellsten U."/>
            <person name="Kawashima T."/>
            <person name="Kuo A."/>
            <person name="Mitros T."/>
            <person name="Salamov A."/>
            <person name="Carpenter M.L."/>
            <person name="Signorovitch A.Y."/>
            <person name="Moreno M.A."/>
            <person name="Kamm K."/>
            <person name="Grimwood J."/>
            <person name="Schmutz J."/>
            <person name="Shapiro H."/>
            <person name="Grigoriev I.V."/>
            <person name="Buss L.W."/>
            <person name="Schierwater B."/>
            <person name="Dellaporta S.L."/>
            <person name="Rokhsar D.S."/>
        </authorList>
    </citation>
    <scope>NUCLEOTIDE SEQUENCE [LARGE SCALE GENOMIC DNA]</scope>
    <source>
        <strain evidence="15 16">Grell-BS-1999</strain>
    </source>
</reference>
<evidence type="ECO:0000256" key="12">
    <source>
        <dbReference type="ARBA" id="ARBA00023180"/>
    </source>
</evidence>
<keyword evidence="11" id="KW-1015">Disulfide bond</keyword>
<evidence type="ECO:0000256" key="10">
    <source>
        <dbReference type="ARBA" id="ARBA00023136"/>
    </source>
</evidence>
<dbReference type="STRING" id="10228.B3SF71"/>
<keyword evidence="2" id="KW-0813">Transport</keyword>
<dbReference type="OrthoDB" id="6581954at2759"/>
<dbReference type="PhylomeDB" id="B3SF71"/>
<evidence type="ECO:0000256" key="4">
    <source>
        <dbReference type="ARBA" id="ARBA00022692"/>
    </source>
</evidence>
<sequence>MVEEKDIADPEKNQISHSEDDDDNRESWDRKIDFILSCVGYAVGFGNLWRFPYLCYDNGGGKTRYHVISANTNAISS</sequence>
<dbReference type="AlphaFoldDB" id="B3SF71"/>
<dbReference type="InParanoid" id="B3SF71"/>
<keyword evidence="10" id="KW-0472">Membrane</keyword>
<evidence type="ECO:0000313" key="15">
    <source>
        <dbReference type="EMBL" id="EDV18624.1"/>
    </source>
</evidence>
<feature type="binding site" evidence="13">
    <location>
        <position position="43"/>
    </location>
    <ligand>
        <name>Na(+)</name>
        <dbReference type="ChEBI" id="CHEBI:29101"/>
        <label>1</label>
    </ligand>
</feature>
<dbReference type="GO" id="GO:0015378">
    <property type="term" value="F:sodium:chloride symporter activity"/>
    <property type="evidence" value="ECO:0007669"/>
    <property type="project" value="UniProtKB-ARBA"/>
</dbReference>
<dbReference type="OMA" id="MANCKFS"/>
<dbReference type="eggNOG" id="KOG3660">
    <property type="taxonomic scope" value="Eukaryota"/>
</dbReference>
<evidence type="ECO:0000256" key="5">
    <source>
        <dbReference type="ARBA" id="ARBA00022723"/>
    </source>
</evidence>